<keyword evidence="6 10" id="KW-0067">ATP-binding</keyword>
<comment type="pathway">
    <text evidence="1 10">Purine metabolism; 7-cyano-7-deazaguanine biosynthesis.</text>
</comment>
<evidence type="ECO:0000313" key="11">
    <source>
        <dbReference type="EMBL" id="SEH03077.1"/>
    </source>
</evidence>
<dbReference type="Pfam" id="PF06508">
    <property type="entry name" value="QueC"/>
    <property type="match status" value="1"/>
</dbReference>
<evidence type="ECO:0000256" key="5">
    <source>
        <dbReference type="ARBA" id="ARBA00022833"/>
    </source>
</evidence>
<evidence type="ECO:0000256" key="7">
    <source>
        <dbReference type="ARBA" id="ARBA00037993"/>
    </source>
</evidence>
<comment type="catalytic activity">
    <reaction evidence="9 10">
        <text>7-carboxy-7-carbaguanine + NH4(+) + 2 ATP = 7-cyano-7-carbaguanine + 2 AMP + 2 diphosphate + 2 H(+)</text>
        <dbReference type="Rhea" id="RHEA:27982"/>
        <dbReference type="ChEBI" id="CHEBI:15378"/>
        <dbReference type="ChEBI" id="CHEBI:28938"/>
        <dbReference type="ChEBI" id="CHEBI:30616"/>
        <dbReference type="ChEBI" id="CHEBI:33019"/>
        <dbReference type="ChEBI" id="CHEBI:45075"/>
        <dbReference type="ChEBI" id="CHEBI:61036"/>
        <dbReference type="ChEBI" id="CHEBI:456215"/>
        <dbReference type="EC" id="6.3.4.20"/>
    </reaction>
</comment>
<evidence type="ECO:0000256" key="4">
    <source>
        <dbReference type="ARBA" id="ARBA00022741"/>
    </source>
</evidence>
<dbReference type="CDD" id="cd01995">
    <property type="entry name" value="QueC-like"/>
    <property type="match status" value="1"/>
</dbReference>
<accession>A0A1H6EYW3</accession>
<proteinExistence type="inferred from homology"/>
<dbReference type="UniPathway" id="UPA00391"/>
<feature type="binding site" evidence="10">
    <location>
        <position position="207"/>
    </location>
    <ligand>
        <name>Zn(2+)</name>
        <dbReference type="ChEBI" id="CHEBI:29105"/>
    </ligand>
</feature>
<comment type="similarity">
    <text evidence="7 10">Belongs to the QueC family.</text>
</comment>
<sequence>MANEPAVVLLSGGLDSATVLAIAKHEGYRLHALSFRYGQRHGVELAAARRVAEQFGVERHVVADIDLRLFGGSALTADIAVPRHGHVDELDDSIPVTYVPARNTIFLSFALAWAESLGGNDVFIGVNALDYSGYPDCRPEYIAAFERMAALATKAGVEGTQRLRIHTPLIELTKAQIIERGLALGVDYSLTHSCYDPDSEGRPCGSCDSCLLRGRGFAEAGLPDPALTGRA</sequence>
<dbReference type="GO" id="GO:0016879">
    <property type="term" value="F:ligase activity, forming carbon-nitrogen bonds"/>
    <property type="evidence" value="ECO:0007669"/>
    <property type="project" value="UniProtKB-UniRule"/>
</dbReference>
<dbReference type="InterPro" id="IPR018317">
    <property type="entry name" value="QueC"/>
</dbReference>
<evidence type="ECO:0000256" key="8">
    <source>
        <dbReference type="ARBA" id="ARBA00039149"/>
    </source>
</evidence>
<dbReference type="InterPro" id="IPR014729">
    <property type="entry name" value="Rossmann-like_a/b/a_fold"/>
</dbReference>
<dbReference type="RefSeq" id="WP_103964088.1">
    <property type="nucleotide sequence ID" value="NZ_FNVT01000032.1"/>
</dbReference>
<dbReference type="HAMAP" id="MF_01633">
    <property type="entry name" value="QueC"/>
    <property type="match status" value="1"/>
</dbReference>
<dbReference type="Proteomes" id="UP000236732">
    <property type="component" value="Unassembled WGS sequence"/>
</dbReference>
<keyword evidence="5 10" id="KW-0862">Zinc</keyword>
<keyword evidence="12" id="KW-1185">Reference proteome</keyword>
<dbReference type="EC" id="6.3.4.20" evidence="8 10"/>
<protein>
    <recommendedName>
        <fullName evidence="8 10">7-cyano-7-deazaguanine synthase</fullName>
        <ecNumber evidence="8 10">6.3.4.20</ecNumber>
    </recommendedName>
    <alternativeName>
        <fullName evidence="10">7-cyano-7-carbaguanine synthase</fullName>
    </alternativeName>
    <alternativeName>
        <fullName evidence="10">PreQ(0) synthase</fullName>
    </alternativeName>
    <alternativeName>
        <fullName evidence="10">Queuosine biosynthesis protein QueC</fullName>
    </alternativeName>
</protein>
<keyword evidence="4 10" id="KW-0547">Nucleotide-binding</keyword>
<dbReference type="PIRSF" id="PIRSF006293">
    <property type="entry name" value="ExsB"/>
    <property type="match status" value="1"/>
</dbReference>
<dbReference type="EMBL" id="FNVT01000032">
    <property type="protein sequence ID" value="SEH03077.1"/>
    <property type="molecule type" value="Genomic_DNA"/>
</dbReference>
<dbReference type="PANTHER" id="PTHR42914">
    <property type="entry name" value="7-CYANO-7-DEAZAGUANINE SYNTHASE"/>
    <property type="match status" value="1"/>
</dbReference>
<evidence type="ECO:0000256" key="10">
    <source>
        <dbReference type="HAMAP-Rule" id="MF_01633"/>
    </source>
</evidence>
<dbReference type="PANTHER" id="PTHR42914:SF1">
    <property type="entry name" value="7-CYANO-7-DEAZAGUANINE SYNTHASE"/>
    <property type="match status" value="1"/>
</dbReference>
<reference evidence="11 12" key="1">
    <citation type="submission" date="2016-10" db="EMBL/GenBank/DDBJ databases">
        <authorList>
            <person name="de Groot N.N."/>
        </authorList>
    </citation>
    <scope>NUCLEOTIDE SEQUENCE [LARGE SCALE GENOMIC DNA]</scope>
    <source>
        <strain evidence="11 12">CGMCC 4.7037</strain>
    </source>
</reference>
<dbReference type="SUPFAM" id="SSF52402">
    <property type="entry name" value="Adenine nucleotide alpha hydrolases-like"/>
    <property type="match status" value="1"/>
</dbReference>
<feature type="binding site" evidence="10">
    <location>
        <position position="204"/>
    </location>
    <ligand>
        <name>Zn(2+)</name>
        <dbReference type="ChEBI" id="CHEBI:29105"/>
    </ligand>
</feature>
<evidence type="ECO:0000256" key="9">
    <source>
        <dbReference type="ARBA" id="ARBA00047890"/>
    </source>
</evidence>
<name>A0A1H6EYW3_9ACTN</name>
<dbReference type="GO" id="GO:0008616">
    <property type="term" value="P:tRNA queuosine(34) biosynthetic process"/>
    <property type="evidence" value="ECO:0007669"/>
    <property type="project" value="UniProtKB-UniRule"/>
</dbReference>
<dbReference type="OrthoDB" id="9789567at2"/>
<organism evidence="11 12">
    <name type="scientific">Nonomuraea solani</name>
    <dbReference type="NCBI Taxonomy" id="1144553"/>
    <lineage>
        <taxon>Bacteria</taxon>
        <taxon>Bacillati</taxon>
        <taxon>Actinomycetota</taxon>
        <taxon>Actinomycetes</taxon>
        <taxon>Streptosporangiales</taxon>
        <taxon>Streptosporangiaceae</taxon>
        <taxon>Nonomuraea</taxon>
    </lineage>
</organism>
<evidence type="ECO:0000313" key="12">
    <source>
        <dbReference type="Proteomes" id="UP000236732"/>
    </source>
</evidence>
<comment type="function">
    <text evidence="10">Catalyzes the ATP-dependent conversion of 7-carboxy-7-deazaguanine (CDG) to 7-cyano-7-deazaguanine (preQ(0)).</text>
</comment>
<dbReference type="GO" id="GO:0005524">
    <property type="term" value="F:ATP binding"/>
    <property type="evidence" value="ECO:0007669"/>
    <property type="project" value="UniProtKB-UniRule"/>
</dbReference>
<dbReference type="Gene3D" id="3.40.50.620">
    <property type="entry name" value="HUPs"/>
    <property type="match status" value="1"/>
</dbReference>
<evidence type="ECO:0000256" key="3">
    <source>
        <dbReference type="ARBA" id="ARBA00022723"/>
    </source>
</evidence>
<feature type="binding site" evidence="10">
    <location>
        <begin position="10"/>
        <end position="20"/>
    </location>
    <ligand>
        <name>ATP</name>
        <dbReference type="ChEBI" id="CHEBI:30616"/>
    </ligand>
</feature>
<gene>
    <name evidence="10" type="primary">queC</name>
    <name evidence="11" type="ORF">SAMN05444920_13286</name>
</gene>
<keyword evidence="3 10" id="KW-0479">Metal-binding</keyword>
<evidence type="ECO:0000256" key="6">
    <source>
        <dbReference type="ARBA" id="ARBA00022840"/>
    </source>
</evidence>
<keyword evidence="2 10" id="KW-0436">Ligase</keyword>
<feature type="binding site" evidence="10">
    <location>
        <position position="210"/>
    </location>
    <ligand>
        <name>Zn(2+)</name>
        <dbReference type="ChEBI" id="CHEBI:29105"/>
    </ligand>
</feature>
<dbReference type="GO" id="GO:0008270">
    <property type="term" value="F:zinc ion binding"/>
    <property type="evidence" value="ECO:0007669"/>
    <property type="project" value="UniProtKB-UniRule"/>
</dbReference>
<keyword evidence="10" id="KW-0671">Queuosine biosynthesis</keyword>
<evidence type="ECO:0000256" key="1">
    <source>
        <dbReference type="ARBA" id="ARBA00005061"/>
    </source>
</evidence>
<feature type="binding site" evidence="10">
    <location>
        <position position="194"/>
    </location>
    <ligand>
        <name>Zn(2+)</name>
        <dbReference type="ChEBI" id="CHEBI:29105"/>
    </ligand>
</feature>
<evidence type="ECO:0000256" key="2">
    <source>
        <dbReference type="ARBA" id="ARBA00022598"/>
    </source>
</evidence>
<dbReference type="AlphaFoldDB" id="A0A1H6EYW3"/>
<dbReference type="NCBIfam" id="TIGR00364">
    <property type="entry name" value="7-cyano-7-deazaguanine synthase QueC"/>
    <property type="match status" value="1"/>
</dbReference>
<comment type="cofactor">
    <cofactor evidence="10">
        <name>Zn(2+)</name>
        <dbReference type="ChEBI" id="CHEBI:29105"/>
    </cofactor>
    <text evidence="10">Binds 1 zinc ion per subunit.</text>
</comment>